<evidence type="ECO:0000256" key="1">
    <source>
        <dbReference type="ARBA" id="ARBA00004496"/>
    </source>
</evidence>
<dbReference type="Pfam" id="PF00072">
    <property type="entry name" value="Response_reg"/>
    <property type="match status" value="1"/>
</dbReference>
<keyword evidence="4 8" id="KW-0238">DNA-binding</keyword>
<dbReference type="PANTHER" id="PTHR48111:SF22">
    <property type="entry name" value="REGULATOR OF RPOS"/>
    <property type="match status" value="1"/>
</dbReference>
<evidence type="ECO:0000256" key="4">
    <source>
        <dbReference type="ARBA" id="ARBA00023125"/>
    </source>
</evidence>
<evidence type="ECO:0000313" key="9">
    <source>
        <dbReference type="Proteomes" id="UP001183643"/>
    </source>
</evidence>
<feature type="domain" description="Response regulatory" evidence="7">
    <location>
        <begin position="14"/>
        <end position="118"/>
    </location>
</feature>
<dbReference type="EMBL" id="JAVDYB010000001">
    <property type="protein sequence ID" value="MDR7273247.1"/>
    <property type="molecule type" value="Genomic_DNA"/>
</dbReference>
<gene>
    <name evidence="8" type="ORF">J2S41_000025</name>
</gene>
<dbReference type="GO" id="GO:0000156">
    <property type="term" value="F:phosphorelay response regulator activity"/>
    <property type="evidence" value="ECO:0007669"/>
    <property type="project" value="TreeGrafter"/>
</dbReference>
<dbReference type="GO" id="GO:0005829">
    <property type="term" value="C:cytosol"/>
    <property type="evidence" value="ECO:0007669"/>
    <property type="project" value="TreeGrafter"/>
</dbReference>
<dbReference type="InterPro" id="IPR001789">
    <property type="entry name" value="Sig_transdc_resp-reg_receiver"/>
</dbReference>
<comment type="subcellular location">
    <subcellularLocation>
        <location evidence="1">Cytoplasm</location>
    </subcellularLocation>
</comment>
<keyword evidence="5" id="KW-0804">Transcription</keyword>
<evidence type="ECO:0000259" key="7">
    <source>
        <dbReference type="PROSITE" id="PS50110"/>
    </source>
</evidence>
<protein>
    <submittedName>
        <fullName evidence="8">DNA-binding response OmpR family regulator</fullName>
    </submittedName>
</protein>
<dbReference type="GO" id="GO:0032993">
    <property type="term" value="C:protein-DNA complex"/>
    <property type="evidence" value="ECO:0007669"/>
    <property type="project" value="TreeGrafter"/>
</dbReference>
<keyword evidence="2" id="KW-0902">Two-component regulatory system</keyword>
<accession>A0AAE3YHX2</accession>
<comment type="caution">
    <text evidence="6">Lacks conserved residue(s) required for the propagation of feature annotation.</text>
</comment>
<dbReference type="GO" id="GO:0000976">
    <property type="term" value="F:transcription cis-regulatory region binding"/>
    <property type="evidence" value="ECO:0007669"/>
    <property type="project" value="TreeGrafter"/>
</dbReference>
<proteinExistence type="predicted"/>
<name>A0AAE3YHX2_9ACTN</name>
<dbReference type="InterPro" id="IPR011006">
    <property type="entry name" value="CheY-like_superfamily"/>
</dbReference>
<keyword evidence="3" id="KW-0805">Transcription regulation</keyword>
<evidence type="ECO:0000256" key="6">
    <source>
        <dbReference type="PROSITE-ProRule" id="PRU00169"/>
    </source>
</evidence>
<dbReference type="PANTHER" id="PTHR48111">
    <property type="entry name" value="REGULATOR OF RPOS"/>
    <property type="match status" value="1"/>
</dbReference>
<dbReference type="InterPro" id="IPR039420">
    <property type="entry name" value="WalR-like"/>
</dbReference>
<dbReference type="SMART" id="SM00448">
    <property type="entry name" value="REC"/>
    <property type="match status" value="1"/>
</dbReference>
<dbReference type="AlphaFoldDB" id="A0AAE3YHX2"/>
<dbReference type="Gene3D" id="3.40.50.2300">
    <property type="match status" value="1"/>
</dbReference>
<evidence type="ECO:0000256" key="2">
    <source>
        <dbReference type="ARBA" id="ARBA00023012"/>
    </source>
</evidence>
<reference evidence="8" key="1">
    <citation type="submission" date="2023-07" db="EMBL/GenBank/DDBJ databases">
        <title>Sequencing the genomes of 1000 actinobacteria strains.</title>
        <authorList>
            <person name="Klenk H.-P."/>
        </authorList>
    </citation>
    <scope>NUCLEOTIDE SEQUENCE</scope>
    <source>
        <strain evidence="8">DSM 44707</strain>
    </source>
</reference>
<dbReference type="SUPFAM" id="SSF52172">
    <property type="entry name" value="CheY-like"/>
    <property type="match status" value="1"/>
</dbReference>
<dbReference type="GO" id="GO:0006355">
    <property type="term" value="P:regulation of DNA-templated transcription"/>
    <property type="evidence" value="ECO:0007669"/>
    <property type="project" value="TreeGrafter"/>
</dbReference>
<dbReference type="RefSeq" id="WP_310361388.1">
    <property type="nucleotide sequence ID" value="NZ_JAVDYB010000001.1"/>
</dbReference>
<evidence type="ECO:0000313" key="8">
    <source>
        <dbReference type="EMBL" id="MDR7273247.1"/>
    </source>
</evidence>
<evidence type="ECO:0000256" key="3">
    <source>
        <dbReference type="ARBA" id="ARBA00023015"/>
    </source>
</evidence>
<organism evidence="8 9">
    <name type="scientific">Catenuloplanes atrovinosus</name>
    <dbReference type="NCBI Taxonomy" id="137266"/>
    <lineage>
        <taxon>Bacteria</taxon>
        <taxon>Bacillati</taxon>
        <taxon>Actinomycetota</taxon>
        <taxon>Actinomycetes</taxon>
        <taxon>Micromonosporales</taxon>
        <taxon>Micromonosporaceae</taxon>
        <taxon>Catenuloplanes</taxon>
    </lineage>
</organism>
<dbReference type="Proteomes" id="UP001183643">
    <property type="component" value="Unassembled WGS sequence"/>
</dbReference>
<evidence type="ECO:0000256" key="5">
    <source>
        <dbReference type="ARBA" id="ARBA00023163"/>
    </source>
</evidence>
<dbReference type="PROSITE" id="PS50110">
    <property type="entry name" value="RESPONSE_REGULATORY"/>
    <property type="match status" value="1"/>
</dbReference>
<comment type="caution">
    <text evidence="8">The sequence shown here is derived from an EMBL/GenBank/DDBJ whole genome shotgun (WGS) entry which is preliminary data.</text>
</comment>
<keyword evidence="9" id="KW-1185">Reference proteome</keyword>
<sequence length="119" mass="12238">MGSTADARAGASGRVLVADDDANVRRLLSMTLRAAGFEVLTAPDRVRAVAAAASARPDVVVLGLTVPGVADEMRASEAPPAVLFLTARQSPEQRPGEAAYLSKPFALADLVARVRALAG</sequence>